<protein>
    <recommendedName>
        <fullName evidence="10">C2H2-type domain-containing protein</fullName>
    </recommendedName>
</protein>
<keyword evidence="7" id="KW-0539">Nucleus</keyword>
<gene>
    <name evidence="11" type="ORF">CB5_LOCUS864</name>
</gene>
<evidence type="ECO:0000256" key="4">
    <source>
        <dbReference type="ARBA" id="ARBA00022833"/>
    </source>
</evidence>
<feature type="region of interest" description="Disordered" evidence="9">
    <location>
        <begin position="94"/>
        <end position="136"/>
    </location>
</feature>
<dbReference type="Gene3D" id="3.30.160.60">
    <property type="entry name" value="Classic Zinc Finger"/>
    <property type="match status" value="1"/>
</dbReference>
<dbReference type="GO" id="GO:0005634">
    <property type="term" value="C:nucleus"/>
    <property type="evidence" value="ECO:0007669"/>
    <property type="project" value="UniProtKB-SubCell"/>
</dbReference>
<evidence type="ECO:0000259" key="10">
    <source>
        <dbReference type="PROSITE" id="PS50157"/>
    </source>
</evidence>
<dbReference type="PROSITE" id="PS50157">
    <property type="entry name" value="ZINC_FINGER_C2H2_2"/>
    <property type="match status" value="1"/>
</dbReference>
<feature type="domain" description="C2H2-type" evidence="10">
    <location>
        <begin position="66"/>
        <end position="93"/>
    </location>
</feature>
<keyword evidence="2" id="KW-0479">Metal-binding</keyword>
<dbReference type="AlphaFoldDB" id="A0A6V7NGN6"/>
<reference evidence="11" key="1">
    <citation type="submission" date="2020-07" db="EMBL/GenBank/DDBJ databases">
        <authorList>
            <person name="Lin J."/>
        </authorList>
    </citation>
    <scope>NUCLEOTIDE SEQUENCE</scope>
</reference>
<evidence type="ECO:0000256" key="8">
    <source>
        <dbReference type="PROSITE-ProRule" id="PRU00042"/>
    </source>
</evidence>
<name>A0A6V7NGN6_ANACO</name>
<dbReference type="InterPro" id="IPR013087">
    <property type="entry name" value="Znf_C2H2_type"/>
</dbReference>
<evidence type="ECO:0000256" key="1">
    <source>
        <dbReference type="ARBA" id="ARBA00004123"/>
    </source>
</evidence>
<sequence>MHSIIMEQTKYNWMWARRQLSEGPLLGSSIQRIATPSSYHESWEEQAFEKDSIGHLGGYTWPPRSYSCSFCRREFRSAQALGGHMNVHRRDRARLKQLSSSPSSIEDQENNQQDRQNTCTPLGHAHQVSSLPYSTPSNPNCGAVASLISSRVSEDSDPTLVSPPSYSSSLIKENTKEQLLPAEQSLSDPAQVVMLELNLGRENSKQREANFCRKLRDKSRDEEEIISSKRRCIDAIFPLVMKSSPGEQQNIRSQVLKISPGPVGELDLELRLGSHPKAK</sequence>
<dbReference type="SMART" id="SM00355">
    <property type="entry name" value="ZnF_C2H2"/>
    <property type="match status" value="1"/>
</dbReference>
<evidence type="ECO:0000256" key="7">
    <source>
        <dbReference type="ARBA" id="ARBA00023242"/>
    </source>
</evidence>
<keyword evidence="3 8" id="KW-0863">Zinc-finger</keyword>
<dbReference type="PROSITE" id="PS00028">
    <property type="entry name" value="ZINC_FINGER_C2H2_1"/>
    <property type="match status" value="1"/>
</dbReference>
<dbReference type="EMBL" id="LR862129">
    <property type="protein sequence ID" value="CAD1817653.1"/>
    <property type="molecule type" value="Genomic_DNA"/>
</dbReference>
<keyword evidence="4" id="KW-0862">Zinc</keyword>
<evidence type="ECO:0000313" key="11">
    <source>
        <dbReference type="EMBL" id="CAD1817653.1"/>
    </source>
</evidence>
<feature type="compositionally biased region" description="Polar residues" evidence="9">
    <location>
        <begin position="127"/>
        <end position="136"/>
    </location>
</feature>
<evidence type="ECO:0000256" key="3">
    <source>
        <dbReference type="ARBA" id="ARBA00022771"/>
    </source>
</evidence>
<dbReference type="GO" id="GO:0008270">
    <property type="term" value="F:zinc ion binding"/>
    <property type="evidence" value="ECO:0007669"/>
    <property type="project" value="UniProtKB-KW"/>
</dbReference>
<organism evidence="11">
    <name type="scientific">Ananas comosus var. bracteatus</name>
    <name type="common">red pineapple</name>
    <dbReference type="NCBI Taxonomy" id="296719"/>
    <lineage>
        <taxon>Eukaryota</taxon>
        <taxon>Viridiplantae</taxon>
        <taxon>Streptophyta</taxon>
        <taxon>Embryophyta</taxon>
        <taxon>Tracheophyta</taxon>
        <taxon>Spermatophyta</taxon>
        <taxon>Magnoliopsida</taxon>
        <taxon>Liliopsida</taxon>
        <taxon>Poales</taxon>
        <taxon>Bromeliaceae</taxon>
        <taxon>Bromelioideae</taxon>
        <taxon>Ananas</taxon>
    </lineage>
</organism>
<dbReference type="SUPFAM" id="SSF57667">
    <property type="entry name" value="beta-beta-alpha zinc fingers"/>
    <property type="match status" value="1"/>
</dbReference>
<evidence type="ECO:0000256" key="5">
    <source>
        <dbReference type="ARBA" id="ARBA00023015"/>
    </source>
</evidence>
<dbReference type="InterPro" id="IPR036236">
    <property type="entry name" value="Znf_C2H2_sf"/>
</dbReference>
<evidence type="ECO:0000256" key="6">
    <source>
        <dbReference type="ARBA" id="ARBA00023163"/>
    </source>
</evidence>
<comment type="subcellular location">
    <subcellularLocation>
        <location evidence="1">Nucleus</location>
    </subcellularLocation>
</comment>
<keyword evidence="6" id="KW-0804">Transcription</keyword>
<dbReference type="InterPro" id="IPR052426">
    <property type="entry name" value="Plant_dev_regulator"/>
</dbReference>
<dbReference type="PANTHER" id="PTHR45801:SF107">
    <property type="entry name" value="TRANSCRIPTIONAL REGULATOR SUPERMAN-LIKE"/>
    <property type="match status" value="1"/>
</dbReference>
<evidence type="ECO:0000256" key="2">
    <source>
        <dbReference type="ARBA" id="ARBA00022723"/>
    </source>
</evidence>
<dbReference type="PANTHER" id="PTHR45801">
    <property type="entry name" value="OS07G0101800 PROTEIN"/>
    <property type="match status" value="1"/>
</dbReference>
<proteinExistence type="predicted"/>
<dbReference type="Pfam" id="PF13912">
    <property type="entry name" value="zf-C2H2_6"/>
    <property type="match status" value="1"/>
</dbReference>
<keyword evidence="5" id="KW-0805">Transcription regulation</keyword>
<accession>A0A6V7NGN6</accession>
<evidence type="ECO:0000256" key="9">
    <source>
        <dbReference type="SAM" id="MobiDB-lite"/>
    </source>
</evidence>